<protein>
    <submittedName>
        <fullName evidence="2">Uncharacterized protein</fullName>
    </submittedName>
</protein>
<proteinExistence type="predicted"/>
<evidence type="ECO:0000256" key="1">
    <source>
        <dbReference type="SAM" id="MobiDB-lite"/>
    </source>
</evidence>
<dbReference type="AlphaFoldDB" id="A0A2H3L3T1"/>
<sequence length="64" mass="7231">MSALWSLLFCLAPFALIALGYAWGRYGLPVEIRRRKSRDRRLTTPADDDDEAPIVYGYDTGVNP</sequence>
<organism evidence="2 3">
    <name type="scientific">Candidatus Chloroploca asiatica</name>
    <dbReference type="NCBI Taxonomy" id="1506545"/>
    <lineage>
        <taxon>Bacteria</taxon>
        <taxon>Bacillati</taxon>
        <taxon>Chloroflexota</taxon>
        <taxon>Chloroflexia</taxon>
        <taxon>Chloroflexales</taxon>
        <taxon>Chloroflexineae</taxon>
        <taxon>Oscillochloridaceae</taxon>
        <taxon>Candidatus Chloroploca</taxon>
    </lineage>
</organism>
<dbReference type="EMBL" id="LYXE01000003">
    <property type="protein sequence ID" value="PDW01409.1"/>
    <property type="molecule type" value="Genomic_DNA"/>
</dbReference>
<evidence type="ECO:0000313" key="2">
    <source>
        <dbReference type="EMBL" id="PDW01409.1"/>
    </source>
</evidence>
<dbReference type="RefSeq" id="WP_097650316.1">
    <property type="nucleotide sequence ID" value="NZ_LYXE01000003.1"/>
</dbReference>
<comment type="caution">
    <text evidence="2">The sequence shown here is derived from an EMBL/GenBank/DDBJ whole genome shotgun (WGS) entry which is preliminary data.</text>
</comment>
<evidence type="ECO:0000313" key="3">
    <source>
        <dbReference type="Proteomes" id="UP000220922"/>
    </source>
</evidence>
<gene>
    <name evidence="2" type="ORF">A9Q02_20925</name>
</gene>
<dbReference type="OrthoDB" id="9862198at2"/>
<reference evidence="2 3" key="1">
    <citation type="submission" date="2016-05" db="EMBL/GenBank/DDBJ databases">
        <authorList>
            <person name="Lavstsen T."/>
            <person name="Jespersen J.S."/>
        </authorList>
    </citation>
    <scope>NUCLEOTIDE SEQUENCE [LARGE SCALE GENOMIC DNA]</scope>
    <source>
        <strain evidence="2 3">B7-9</strain>
    </source>
</reference>
<name>A0A2H3L3T1_9CHLR</name>
<feature type="region of interest" description="Disordered" evidence="1">
    <location>
        <begin position="36"/>
        <end position="64"/>
    </location>
</feature>
<dbReference type="Proteomes" id="UP000220922">
    <property type="component" value="Unassembled WGS sequence"/>
</dbReference>
<accession>A0A2H3L3T1</accession>
<keyword evidence="3" id="KW-1185">Reference proteome</keyword>